<evidence type="ECO:0000313" key="1">
    <source>
        <dbReference type="EMBL" id="GAV21596.1"/>
    </source>
</evidence>
<reference evidence="2" key="1">
    <citation type="submission" date="2016-12" db="EMBL/GenBank/DDBJ databases">
        <title>Draft Genome Sequences od Carboxydothermus pertinax and islandicus, Hydrogenogenic Carboxydotrophic Bacteria.</title>
        <authorList>
            <person name="Fukuyama Y."/>
            <person name="Ohmae K."/>
            <person name="Yoneda Y."/>
            <person name="Yoshida T."/>
            <person name="Sako Y."/>
        </authorList>
    </citation>
    <scope>NUCLEOTIDE SEQUENCE [LARGE SCALE GENOMIC DNA]</scope>
    <source>
        <strain evidence="2">Ug1</strain>
    </source>
</reference>
<protein>
    <submittedName>
        <fullName evidence="1">Uncharacterized protein</fullName>
    </submittedName>
</protein>
<dbReference type="RefSeq" id="WP_075858048.1">
    <property type="nucleotide sequence ID" value="NZ_BDJK01000003.1"/>
</dbReference>
<dbReference type="Proteomes" id="UP000187485">
    <property type="component" value="Unassembled WGS sequence"/>
</dbReference>
<name>A0A1L8CRP8_9THEO</name>
<dbReference type="OrthoDB" id="1725749at2"/>
<gene>
    <name evidence="1" type="ORF">cpu_01060</name>
</gene>
<dbReference type="AlphaFoldDB" id="A0A1L8CRP8"/>
<accession>A0A1L8CRP8</accession>
<comment type="caution">
    <text evidence="1">The sequence shown here is derived from an EMBL/GenBank/DDBJ whole genome shotgun (WGS) entry which is preliminary data.</text>
</comment>
<evidence type="ECO:0000313" key="2">
    <source>
        <dbReference type="Proteomes" id="UP000187485"/>
    </source>
</evidence>
<organism evidence="1 2">
    <name type="scientific">Carboxydothermus pertinax</name>
    <dbReference type="NCBI Taxonomy" id="870242"/>
    <lineage>
        <taxon>Bacteria</taxon>
        <taxon>Bacillati</taxon>
        <taxon>Bacillota</taxon>
        <taxon>Clostridia</taxon>
        <taxon>Thermoanaerobacterales</taxon>
        <taxon>Thermoanaerobacteraceae</taxon>
        <taxon>Carboxydothermus</taxon>
    </lineage>
</organism>
<sequence>MDKISFIASLPPIQSAVSVSGNGDGARVKLDVPGSEMSEVLKLLLLTGKTFRVTVEAVE</sequence>
<dbReference type="EMBL" id="BDJK01000003">
    <property type="protein sequence ID" value="GAV21596.1"/>
    <property type="molecule type" value="Genomic_DNA"/>
</dbReference>
<dbReference type="STRING" id="870242.cpu_01060"/>
<keyword evidence="2" id="KW-1185">Reference proteome</keyword>
<proteinExistence type="predicted"/>